<evidence type="ECO:0000256" key="1">
    <source>
        <dbReference type="SAM" id="MobiDB-lite"/>
    </source>
</evidence>
<evidence type="ECO:0000313" key="3">
    <source>
        <dbReference type="Proteomes" id="UP001595882"/>
    </source>
</evidence>
<keyword evidence="3" id="KW-1185">Reference proteome</keyword>
<name>A0ABV8WXH2_9BACI</name>
<proteinExistence type="predicted"/>
<dbReference type="RefSeq" id="WP_390251683.1">
    <property type="nucleotide sequence ID" value="NZ_JBHSDT010000004.1"/>
</dbReference>
<comment type="caution">
    <text evidence="2">The sequence shown here is derived from an EMBL/GenBank/DDBJ whole genome shotgun (WGS) entry which is preliminary data.</text>
</comment>
<evidence type="ECO:0000313" key="2">
    <source>
        <dbReference type="EMBL" id="MFC4403291.1"/>
    </source>
</evidence>
<dbReference type="EMBL" id="JBHSDT010000004">
    <property type="protein sequence ID" value="MFC4403291.1"/>
    <property type="molecule type" value="Genomic_DNA"/>
</dbReference>
<gene>
    <name evidence="2" type="ORF">ACFOY7_09390</name>
</gene>
<dbReference type="Proteomes" id="UP001595882">
    <property type="component" value="Unassembled WGS sequence"/>
</dbReference>
<protein>
    <recommendedName>
        <fullName evidence="4">30S ribosomal protein S21</fullName>
    </recommendedName>
</protein>
<feature type="region of interest" description="Disordered" evidence="1">
    <location>
        <begin position="1"/>
        <end position="20"/>
    </location>
</feature>
<reference evidence="3" key="1">
    <citation type="journal article" date="2019" name="Int. J. Syst. Evol. Microbiol.">
        <title>The Global Catalogue of Microorganisms (GCM) 10K type strain sequencing project: providing services to taxonomists for standard genome sequencing and annotation.</title>
        <authorList>
            <consortium name="The Broad Institute Genomics Platform"/>
            <consortium name="The Broad Institute Genome Sequencing Center for Infectious Disease"/>
            <person name="Wu L."/>
            <person name="Ma J."/>
        </authorList>
    </citation>
    <scope>NUCLEOTIDE SEQUENCE [LARGE SCALE GENOMIC DNA]</scope>
    <source>
        <strain evidence="3">CCUG 37865</strain>
    </source>
</reference>
<sequence>MSNSRRPGPVVTRPMNEKDKEYFRKRLERMKKQGIKSKPKNWKRHA</sequence>
<evidence type="ECO:0008006" key="4">
    <source>
        <dbReference type="Google" id="ProtNLM"/>
    </source>
</evidence>
<organism evidence="2 3">
    <name type="scientific">Gracilibacillus xinjiangensis</name>
    <dbReference type="NCBI Taxonomy" id="1193282"/>
    <lineage>
        <taxon>Bacteria</taxon>
        <taxon>Bacillati</taxon>
        <taxon>Bacillota</taxon>
        <taxon>Bacilli</taxon>
        <taxon>Bacillales</taxon>
        <taxon>Bacillaceae</taxon>
        <taxon>Gracilibacillus</taxon>
    </lineage>
</organism>
<accession>A0ABV8WXH2</accession>